<gene>
    <name evidence="3" type="ORF">DQG23_25760</name>
</gene>
<evidence type="ECO:0000313" key="3">
    <source>
        <dbReference type="EMBL" id="RAV17822.1"/>
    </source>
</evidence>
<evidence type="ECO:0000256" key="2">
    <source>
        <dbReference type="SAM" id="Phobius"/>
    </source>
</evidence>
<feature type="region of interest" description="Disordered" evidence="1">
    <location>
        <begin position="34"/>
        <end position="60"/>
    </location>
</feature>
<reference evidence="3 4" key="1">
    <citation type="journal article" date="2009" name="Int. J. Syst. Evol. Microbiol.">
        <title>Paenibacillus contaminans sp. nov., isolated from a contaminated laboratory plate.</title>
        <authorList>
            <person name="Chou J.H."/>
            <person name="Lee J.H."/>
            <person name="Lin M.C."/>
            <person name="Chang P.S."/>
            <person name="Arun A.B."/>
            <person name="Young C.C."/>
            <person name="Chen W.M."/>
        </authorList>
    </citation>
    <scope>NUCLEOTIDE SEQUENCE [LARGE SCALE GENOMIC DNA]</scope>
    <source>
        <strain evidence="3 4">CKOBP-6</strain>
    </source>
</reference>
<keyword evidence="2" id="KW-0472">Membrane</keyword>
<feature type="compositionally biased region" description="Basic and acidic residues" evidence="1">
    <location>
        <begin position="47"/>
        <end position="60"/>
    </location>
</feature>
<dbReference type="AlphaFoldDB" id="A0A329ME20"/>
<feature type="transmembrane region" description="Helical" evidence="2">
    <location>
        <begin position="6"/>
        <end position="25"/>
    </location>
</feature>
<protein>
    <submittedName>
        <fullName evidence="3">Uncharacterized protein</fullName>
    </submittedName>
</protein>
<sequence length="60" mass="7056">MNPDYSWIIAVVMVLGFILFCFLEVRSRDRAEKELLGKNRTASKSTNKHEEQKNERQDVN</sequence>
<organism evidence="3 4">
    <name type="scientific">Paenibacillus contaminans</name>
    <dbReference type="NCBI Taxonomy" id="450362"/>
    <lineage>
        <taxon>Bacteria</taxon>
        <taxon>Bacillati</taxon>
        <taxon>Bacillota</taxon>
        <taxon>Bacilli</taxon>
        <taxon>Bacillales</taxon>
        <taxon>Paenibacillaceae</taxon>
        <taxon>Paenibacillus</taxon>
    </lineage>
</organism>
<proteinExistence type="predicted"/>
<evidence type="ECO:0000313" key="4">
    <source>
        <dbReference type="Proteomes" id="UP000250369"/>
    </source>
</evidence>
<evidence type="ECO:0000256" key="1">
    <source>
        <dbReference type="SAM" id="MobiDB-lite"/>
    </source>
</evidence>
<dbReference type="Proteomes" id="UP000250369">
    <property type="component" value="Unassembled WGS sequence"/>
</dbReference>
<keyword evidence="2" id="KW-1133">Transmembrane helix</keyword>
<name>A0A329ME20_9BACL</name>
<dbReference type="EMBL" id="QMFB01000017">
    <property type="protein sequence ID" value="RAV17822.1"/>
    <property type="molecule type" value="Genomic_DNA"/>
</dbReference>
<accession>A0A329ME20</accession>
<keyword evidence="4" id="KW-1185">Reference proteome</keyword>
<keyword evidence="2" id="KW-0812">Transmembrane</keyword>
<comment type="caution">
    <text evidence="3">The sequence shown here is derived from an EMBL/GenBank/DDBJ whole genome shotgun (WGS) entry which is preliminary data.</text>
</comment>